<protein>
    <submittedName>
        <fullName evidence="4">Methyltransferase type 11</fullName>
    </submittedName>
</protein>
<dbReference type="RefSeq" id="WP_011994560.1">
    <property type="nucleotide sequence ID" value="NC_009718.1"/>
</dbReference>
<dbReference type="GO" id="GO:0008168">
    <property type="term" value="F:methyltransferase activity"/>
    <property type="evidence" value="ECO:0007669"/>
    <property type="project" value="UniProtKB-KW"/>
</dbReference>
<evidence type="ECO:0000259" key="3">
    <source>
        <dbReference type="Pfam" id="PF13649"/>
    </source>
</evidence>
<feature type="domain" description="Methyltransferase" evidence="3">
    <location>
        <begin position="41"/>
        <end position="129"/>
    </location>
</feature>
<sequence>MDRTLDYYNKNAKKFFEDTINVDMSFLYQMFLKYIPARGKILDLGSGSGRDTKYFLERGFSVVATDASPEMVKISTEYTGIQTLHMSFDELNFVEEFDGVWACASLLHVKRSEIDDILYKIRRALKPNGILYASFKYGNKEEYREDGRYFNYYDEDAFSELLKNHPYFKLLETAITTDVRKDRANEKWLNVILKRV</sequence>
<dbReference type="InterPro" id="IPR041698">
    <property type="entry name" value="Methyltransf_25"/>
</dbReference>
<dbReference type="OrthoDB" id="9772751at2"/>
<keyword evidence="1 4" id="KW-0489">Methyltransferase</keyword>
<dbReference type="Gene3D" id="3.40.50.150">
    <property type="entry name" value="Vaccinia Virus protein VP39"/>
    <property type="match status" value="1"/>
</dbReference>
<accession>A7HMX0</accession>
<dbReference type="Proteomes" id="UP000002415">
    <property type="component" value="Chromosome"/>
</dbReference>
<dbReference type="STRING" id="381764.Fnod_1407"/>
<proteinExistence type="predicted"/>
<dbReference type="GO" id="GO:0032259">
    <property type="term" value="P:methylation"/>
    <property type="evidence" value="ECO:0007669"/>
    <property type="project" value="UniProtKB-KW"/>
</dbReference>
<dbReference type="AlphaFoldDB" id="A7HMX0"/>
<evidence type="ECO:0000256" key="1">
    <source>
        <dbReference type="ARBA" id="ARBA00022603"/>
    </source>
</evidence>
<reference evidence="4 5" key="2">
    <citation type="journal article" date="2009" name="Proc. Natl. Acad. Sci. U.S.A.">
        <title>On the chimeric nature, thermophilic origin, and phylogenetic placement of the Thermotogales.</title>
        <authorList>
            <person name="Zhaxybayeva O."/>
            <person name="Swithers K.S."/>
            <person name="Lapierre P."/>
            <person name="Fournier G.P."/>
            <person name="Bickhart D.M."/>
            <person name="DeBoy R.T."/>
            <person name="Nelson K.E."/>
            <person name="Nesbo C.L."/>
            <person name="Doolittle W.F."/>
            <person name="Gogarten J.P."/>
            <person name="Noll K.M."/>
        </authorList>
    </citation>
    <scope>NUCLEOTIDE SEQUENCE [LARGE SCALE GENOMIC DNA]</scope>
    <source>
        <strain evidence="5">ATCC 35602 / DSM 5306 / Rt17-B1</strain>
    </source>
</reference>
<evidence type="ECO:0000313" key="4">
    <source>
        <dbReference type="EMBL" id="ABS61253.1"/>
    </source>
</evidence>
<dbReference type="eggNOG" id="COG0500">
    <property type="taxonomic scope" value="Bacteria"/>
</dbReference>
<organism evidence="4 5">
    <name type="scientific">Fervidobacterium nodosum (strain ATCC 35602 / DSM 5306 / Rt17-B1)</name>
    <dbReference type="NCBI Taxonomy" id="381764"/>
    <lineage>
        <taxon>Bacteria</taxon>
        <taxon>Thermotogati</taxon>
        <taxon>Thermotogota</taxon>
        <taxon>Thermotogae</taxon>
        <taxon>Thermotogales</taxon>
        <taxon>Fervidobacteriaceae</taxon>
        <taxon>Fervidobacterium</taxon>
    </lineage>
</organism>
<dbReference type="PANTHER" id="PTHR43861">
    <property type="entry name" value="TRANS-ACONITATE 2-METHYLTRANSFERASE-RELATED"/>
    <property type="match status" value="1"/>
</dbReference>
<evidence type="ECO:0000313" key="5">
    <source>
        <dbReference type="Proteomes" id="UP000002415"/>
    </source>
</evidence>
<dbReference type="Pfam" id="PF13649">
    <property type="entry name" value="Methyltransf_25"/>
    <property type="match status" value="1"/>
</dbReference>
<dbReference type="KEGG" id="fno:Fnod_1407"/>
<dbReference type="PANTHER" id="PTHR43861:SF1">
    <property type="entry name" value="TRANS-ACONITATE 2-METHYLTRANSFERASE"/>
    <property type="match status" value="1"/>
</dbReference>
<dbReference type="SUPFAM" id="SSF53335">
    <property type="entry name" value="S-adenosyl-L-methionine-dependent methyltransferases"/>
    <property type="match status" value="1"/>
</dbReference>
<dbReference type="InterPro" id="IPR029063">
    <property type="entry name" value="SAM-dependent_MTases_sf"/>
</dbReference>
<keyword evidence="5" id="KW-1185">Reference proteome</keyword>
<keyword evidence="2 4" id="KW-0808">Transferase</keyword>
<dbReference type="CDD" id="cd02440">
    <property type="entry name" value="AdoMet_MTases"/>
    <property type="match status" value="1"/>
</dbReference>
<dbReference type="HOGENOM" id="CLU_057823_2_1_0"/>
<name>A7HMX0_FERNB</name>
<evidence type="ECO:0000256" key="2">
    <source>
        <dbReference type="ARBA" id="ARBA00022679"/>
    </source>
</evidence>
<dbReference type="EMBL" id="CP000771">
    <property type="protein sequence ID" value="ABS61253.1"/>
    <property type="molecule type" value="Genomic_DNA"/>
</dbReference>
<gene>
    <name evidence="4" type="ordered locus">Fnod_1407</name>
</gene>
<reference evidence="4 5" key="1">
    <citation type="submission" date="2007-07" db="EMBL/GenBank/DDBJ databases">
        <title>Complete sequence of Fervidobacterium nodosum Rt17-B1.</title>
        <authorList>
            <consortium name="US DOE Joint Genome Institute"/>
            <person name="Copeland A."/>
            <person name="Lucas S."/>
            <person name="Lapidus A."/>
            <person name="Barry K."/>
            <person name="Glavina del Rio T."/>
            <person name="Dalin E."/>
            <person name="Tice H."/>
            <person name="Pitluck S."/>
            <person name="Saunders E."/>
            <person name="Brettin T."/>
            <person name="Bruce D."/>
            <person name="Detter J.C."/>
            <person name="Han C."/>
            <person name="Schmutz J."/>
            <person name="Larimer F."/>
            <person name="Land M."/>
            <person name="Hauser L."/>
            <person name="Kyrpides N."/>
            <person name="Mikhailova N."/>
            <person name="Nelson K."/>
            <person name="Gogarten J.P."/>
            <person name="Noll K."/>
            <person name="Richardson P."/>
        </authorList>
    </citation>
    <scope>NUCLEOTIDE SEQUENCE [LARGE SCALE GENOMIC DNA]</scope>
    <source>
        <strain evidence="5">ATCC 35602 / DSM 5306 / Rt17-B1</strain>
    </source>
</reference>